<organism evidence="1 2">
    <name type="scientific">Colletotrichum incanum</name>
    <name type="common">Soybean anthracnose fungus</name>
    <dbReference type="NCBI Taxonomy" id="1573173"/>
    <lineage>
        <taxon>Eukaryota</taxon>
        <taxon>Fungi</taxon>
        <taxon>Dikarya</taxon>
        <taxon>Ascomycota</taxon>
        <taxon>Pezizomycotina</taxon>
        <taxon>Sordariomycetes</taxon>
        <taxon>Hypocreomycetidae</taxon>
        <taxon>Glomerellales</taxon>
        <taxon>Glomerellaceae</taxon>
        <taxon>Colletotrichum</taxon>
        <taxon>Colletotrichum spaethianum species complex</taxon>
    </lineage>
</organism>
<accession>A0A162PXB3</accession>
<dbReference type="GO" id="GO:0016740">
    <property type="term" value="F:transferase activity"/>
    <property type="evidence" value="ECO:0007669"/>
    <property type="project" value="UniProtKB-KW"/>
</dbReference>
<protein>
    <submittedName>
        <fullName evidence="1">Phosphotransferase family protein</fullName>
    </submittedName>
</protein>
<keyword evidence="1" id="KW-0808">Transferase</keyword>
<sequence length="120" mass="13183">MSTANNSTPIIGLDGPSAPGRMTIFSESSFFKEKRAPTLPLTAEVRARNEESGNIRATSFNRPPPVTFLSLGLLVRYGGNTKIIVHKRLPGKVPVPEIFGWTEDDGQRFIYMASIEGITF</sequence>
<comment type="caution">
    <text evidence="1">The sequence shown here is derived from an EMBL/GenBank/DDBJ whole genome shotgun (WGS) entry which is preliminary data.</text>
</comment>
<reference evidence="1 2" key="1">
    <citation type="submission" date="2015-06" db="EMBL/GenBank/DDBJ databases">
        <title>Survival trade-offs in plant roots during colonization by closely related pathogenic and mutualistic fungi.</title>
        <authorList>
            <person name="Hacquard S."/>
            <person name="Kracher B."/>
            <person name="Hiruma K."/>
            <person name="Weinman A."/>
            <person name="Muench P."/>
            <person name="Garrido Oter R."/>
            <person name="Ver Loren van Themaat E."/>
            <person name="Dallerey J.-F."/>
            <person name="Damm U."/>
            <person name="Henrissat B."/>
            <person name="Lespinet O."/>
            <person name="Thon M."/>
            <person name="Kemen E."/>
            <person name="McHardy A.C."/>
            <person name="Schulze-Lefert P."/>
            <person name="O'Connell R.J."/>
        </authorList>
    </citation>
    <scope>NUCLEOTIDE SEQUENCE [LARGE SCALE GENOMIC DNA]</scope>
    <source>
        <strain evidence="1 2">MAFF 238704</strain>
    </source>
</reference>
<dbReference type="AlphaFoldDB" id="A0A162PXB3"/>
<evidence type="ECO:0000313" key="1">
    <source>
        <dbReference type="EMBL" id="KZL87709.1"/>
    </source>
</evidence>
<dbReference type="Proteomes" id="UP000076584">
    <property type="component" value="Unassembled WGS sequence"/>
</dbReference>
<name>A0A162PXB3_COLIC</name>
<evidence type="ECO:0000313" key="2">
    <source>
        <dbReference type="Proteomes" id="UP000076584"/>
    </source>
</evidence>
<dbReference type="EMBL" id="LFIW01000200">
    <property type="protein sequence ID" value="KZL87709.1"/>
    <property type="molecule type" value="Genomic_DNA"/>
</dbReference>
<keyword evidence="2" id="KW-1185">Reference proteome</keyword>
<gene>
    <name evidence="1" type="ORF">CI238_12394</name>
</gene>
<proteinExistence type="predicted"/>